<gene>
    <name evidence="5" type="ORF">K432DRAFT_382109</name>
</gene>
<dbReference type="OrthoDB" id="300709at2759"/>
<accession>A0A8E2EAM5</accession>
<dbReference type="GO" id="GO:0016491">
    <property type="term" value="F:oxidoreductase activity"/>
    <property type="evidence" value="ECO:0007669"/>
    <property type="project" value="UniProtKB-KW"/>
</dbReference>
<dbReference type="Gene3D" id="3.90.25.10">
    <property type="entry name" value="UDP-galactose 4-epimerase, domain 1"/>
    <property type="match status" value="1"/>
</dbReference>
<protein>
    <submittedName>
        <fullName evidence="5">NAD(P)-binding protein</fullName>
    </submittedName>
</protein>
<dbReference type="GO" id="GO:0005634">
    <property type="term" value="C:nucleus"/>
    <property type="evidence" value="ECO:0007669"/>
    <property type="project" value="TreeGrafter"/>
</dbReference>
<sequence>MSTEKKLLVVLGATGYQGGSVVRTLLHSPTYHIRAITRNPTSPSAQALASAGAELYTADLHSTISLTNAFSGAATIYLVTNFFDDLSTTHKEIEQGKRALDIAAKLPTLEHLIWSALPSITDVSGGKYRNVVHFDSKAVVTQYLKTKKDLWAKSTVLWIAPYFQLWEQMRTIFGPVRVVGEDGVERFVIKKSAGPGMKMPWVDVEETGMVVRAILCKGRDLGGKVVAMVGEENVGEATKFKEWGEFVKRPAEYRQITKEAQVKYLESLGLPPFLVTDMSEHLAAFEEFQGKVYHGPEVIQASEILPEGEKLKDWKEYLHTADWEPILQK</sequence>
<keyword evidence="2" id="KW-0521">NADP</keyword>
<reference evidence="5 6" key="1">
    <citation type="journal article" date="2016" name="Nat. Commun.">
        <title>Ectomycorrhizal ecology is imprinted in the genome of the dominant symbiotic fungus Cenococcum geophilum.</title>
        <authorList>
            <consortium name="DOE Joint Genome Institute"/>
            <person name="Peter M."/>
            <person name="Kohler A."/>
            <person name="Ohm R.A."/>
            <person name="Kuo A."/>
            <person name="Krutzmann J."/>
            <person name="Morin E."/>
            <person name="Arend M."/>
            <person name="Barry K.W."/>
            <person name="Binder M."/>
            <person name="Choi C."/>
            <person name="Clum A."/>
            <person name="Copeland A."/>
            <person name="Grisel N."/>
            <person name="Haridas S."/>
            <person name="Kipfer T."/>
            <person name="LaButti K."/>
            <person name="Lindquist E."/>
            <person name="Lipzen A."/>
            <person name="Maire R."/>
            <person name="Meier B."/>
            <person name="Mihaltcheva S."/>
            <person name="Molinier V."/>
            <person name="Murat C."/>
            <person name="Poggeler S."/>
            <person name="Quandt C.A."/>
            <person name="Sperisen C."/>
            <person name="Tritt A."/>
            <person name="Tisserant E."/>
            <person name="Crous P.W."/>
            <person name="Henrissat B."/>
            <person name="Nehls U."/>
            <person name="Egli S."/>
            <person name="Spatafora J.W."/>
            <person name="Grigoriev I.V."/>
            <person name="Martin F.M."/>
        </authorList>
    </citation>
    <scope>NUCLEOTIDE SEQUENCE [LARGE SCALE GENOMIC DNA]</scope>
    <source>
        <strain evidence="5 6">CBS 459.81</strain>
    </source>
</reference>
<dbReference type="InterPro" id="IPR051164">
    <property type="entry name" value="NmrA-like_oxidored"/>
</dbReference>
<dbReference type="Gene3D" id="3.40.50.720">
    <property type="entry name" value="NAD(P)-binding Rossmann-like Domain"/>
    <property type="match status" value="1"/>
</dbReference>
<dbReference type="PANTHER" id="PTHR42748:SF30">
    <property type="entry name" value="NMRA-LIKE DOMAIN-CONTAINING PROTEIN"/>
    <property type="match status" value="1"/>
</dbReference>
<dbReference type="Pfam" id="PF05368">
    <property type="entry name" value="NmrA"/>
    <property type="match status" value="1"/>
</dbReference>
<evidence type="ECO:0000256" key="2">
    <source>
        <dbReference type="ARBA" id="ARBA00022857"/>
    </source>
</evidence>
<feature type="domain" description="NmrA-like" evidence="4">
    <location>
        <begin position="4"/>
        <end position="318"/>
    </location>
</feature>
<evidence type="ECO:0000256" key="1">
    <source>
        <dbReference type="ARBA" id="ARBA00006328"/>
    </source>
</evidence>
<evidence type="ECO:0000259" key="4">
    <source>
        <dbReference type="Pfam" id="PF05368"/>
    </source>
</evidence>
<dbReference type="SUPFAM" id="SSF51735">
    <property type="entry name" value="NAD(P)-binding Rossmann-fold domains"/>
    <property type="match status" value="1"/>
</dbReference>
<organism evidence="5 6">
    <name type="scientific">Lepidopterella palustris CBS 459.81</name>
    <dbReference type="NCBI Taxonomy" id="1314670"/>
    <lineage>
        <taxon>Eukaryota</taxon>
        <taxon>Fungi</taxon>
        <taxon>Dikarya</taxon>
        <taxon>Ascomycota</taxon>
        <taxon>Pezizomycotina</taxon>
        <taxon>Dothideomycetes</taxon>
        <taxon>Pleosporomycetidae</taxon>
        <taxon>Mytilinidiales</taxon>
        <taxon>Argynnaceae</taxon>
        <taxon>Lepidopterella</taxon>
    </lineage>
</organism>
<name>A0A8E2EAM5_9PEZI</name>
<dbReference type="InterPro" id="IPR036291">
    <property type="entry name" value="NAD(P)-bd_dom_sf"/>
</dbReference>
<dbReference type="InterPro" id="IPR008030">
    <property type="entry name" value="NmrA-like"/>
</dbReference>
<evidence type="ECO:0000313" key="6">
    <source>
        <dbReference type="Proteomes" id="UP000250266"/>
    </source>
</evidence>
<dbReference type="EMBL" id="KV744955">
    <property type="protein sequence ID" value="OCK80551.1"/>
    <property type="molecule type" value="Genomic_DNA"/>
</dbReference>
<dbReference type="Proteomes" id="UP000250266">
    <property type="component" value="Unassembled WGS sequence"/>
</dbReference>
<dbReference type="AlphaFoldDB" id="A0A8E2EAM5"/>
<evidence type="ECO:0000313" key="5">
    <source>
        <dbReference type="EMBL" id="OCK80551.1"/>
    </source>
</evidence>
<comment type="similarity">
    <text evidence="1">Belongs to the NmrA-type oxidoreductase family.</text>
</comment>
<dbReference type="PANTHER" id="PTHR42748">
    <property type="entry name" value="NITROGEN METABOLITE REPRESSION PROTEIN NMRA FAMILY MEMBER"/>
    <property type="match status" value="1"/>
</dbReference>
<keyword evidence="3" id="KW-0560">Oxidoreductase</keyword>
<keyword evidence="6" id="KW-1185">Reference proteome</keyword>
<proteinExistence type="inferred from homology"/>
<evidence type="ECO:0000256" key="3">
    <source>
        <dbReference type="ARBA" id="ARBA00023002"/>
    </source>
</evidence>